<dbReference type="RefSeq" id="XP_033459777.1">
    <property type="nucleotide sequence ID" value="XM_033607637.1"/>
</dbReference>
<dbReference type="Proteomes" id="UP000504637">
    <property type="component" value="Unplaced"/>
</dbReference>
<protein>
    <recommendedName>
        <fullName evidence="4">SnoaL-like domain-containing protein</fullName>
    </recommendedName>
</protein>
<dbReference type="GeneID" id="54365436"/>
<evidence type="ECO:0008006" key="4">
    <source>
        <dbReference type="Google" id="ProtNLM"/>
    </source>
</evidence>
<dbReference type="AlphaFoldDB" id="A0A6J3M3X6"/>
<feature type="compositionally biased region" description="Polar residues" evidence="1">
    <location>
        <begin position="10"/>
        <end position="42"/>
    </location>
</feature>
<organism evidence="3">
    <name type="scientific">Dissoconium aciculare CBS 342.82</name>
    <dbReference type="NCBI Taxonomy" id="1314786"/>
    <lineage>
        <taxon>Eukaryota</taxon>
        <taxon>Fungi</taxon>
        <taxon>Dikarya</taxon>
        <taxon>Ascomycota</taxon>
        <taxon>Pezizomycotina</taxon>
        <taxon>Dothideomycetes</taxon>
        <taxon>Dothideomycetidae</taxon>
        <taxon>Mycosphaerellales</taxon>
        <taxon>Dissoconiaceae</taxon>
        <taxon>Dissoconium</taxon>
    </lineage>
</organism>
<evidence type="ECO:0000256" key="1">
    <source>
        <dbReference type="SAM" id="MobiDB-lite"/>
    </source>
</evidence>
<name>A0A6J3M3X6_9PEZI</name>
<dbReference type="SUPFAM" id="SSF54427">
    <property type="entry name" value="NTF2-like"/>
    <property type="match status" value="1"/>
</dbReference>
<gene>
    <name evidence="3" type="ORF">K489DRAFT_409867</name>
</gene>
<sequence length="185" mass="20595">MRPLRPKPPTGSSEWSPGNDAPSGSSVNSDPISANTPSTPGNDQADIDELEALTRTITTLFNERDYTSPIILDHIAANFCFESDYVQACSTLAEYLAMCQSSNTMYPKYHLRIVDMSTEITNGHNEAEVLVCFEITGAPENVKRQRMSVCKWKKEDGQWLWYFHSSMRMPAIDFGDSGLMADPSS</sequence>
<proteinExistence type="predicted"/>
<dbReference type="InterPro" id="IPR032710">
    <property type="entry name" value="NTF2-like_dom_sf"/>
</dbReference>
<evidence type="ECO:0000313" key="2">
    <source>
        <dbReference type="Proteomes" id="UP000504637"/>
    </source>
</evidence>
<keyword evidence="2" id="KW-1185">Reference proteome</keyword>
<reference evidence="3" key="2">
    <citation type="submission" date="2020-04" db="EMBL/GenBank/DDBJ databases">
        <authorList>
            <consortium name="NCBI Genome Project"/>
        </authorList>
    </citation>
    <scope>NUCLEOTIDE SEQUENCE</scope>
    <source>
        <strain evidence="3">CBS 342.82</strain>
    </source>
</reference>
<reference evidence="3" key="3">
    <citation type="submission" date="2025-08" db="UniProtKB">
        <authorList>
            <consortium name="RefSeq"/>
        </authorList>
    </citation>
    <scope>IDENTIFICATION</scope>
    <source>
        <strain evidence="3">CBS 342.82</strain>
    </source>
</reference>
<accession>A0A6J3M3X6</accession>
<evidence type="ECO:0000313" key="3">
    <source>
        <dbReference type="RefSeq" id="XP_033459777.1"/>
    </source>
</evidence>
<reference evidence="3" key="1">
    <citation type="submission" date="2020-01" db="EMBL/GenBank/DDBJ databases">
        <authorList>
            <consortium name="DOE Joint Genome Institute"/>
            <person name="Haridas S."/>
            <person name="Albert R."/>
            <person name="Binder M."/>
            <person name="Bloem J."/>
            <person name="Labutti K."/>
            <person name="Salamov A."/>
            <person name="Andreopoulos B."/>
            <person name="Baker S.E."/>
            <person name="Barry K."/>
            <person name="Bills G."/>
            <person name="Bluhm B.H."/>
            <person name="Cannon C."/>
            <person name="Castanera R."/>
            <person name="Culley D.E."/>
            <person name="Daum C."/>
            <person name="Ezra D."/>
            <person name="Gonzalez J.B."/>
            <person name="Henrissat B."/>
            <person name="Kuo A."/>
            <person name="Liang C."/>
            <person name="Lipzen A."/>
            <person name="Lutzoni F."/>
            <person name="Magnuson J."/>
            <person name="Mondo S."/>
            <person name="Nolan M."/>
            <person name="Ohm R."/>
            <person name="Pangilinan J."/>
            <person name="Park H.-J."/>
            <person name="Ramirez L."/>
            <person name="Alfaro M."/>
            <person name="Sun H."/>
            <person name="Tritt A."/>
            <person name="Yoshinaga Y."/>
            <person name="Zwiers L.-H."/>
            <person name="Turgeon B.G."/>
            <person name="Goodwin S.B."/>
            <person name="Spatafora J.W."/>
            <person name="Crous P.W."/>
            <person name="Grigoriev I.V."/>
        </authorList>
    </citation>
    <scope>NUCLEOTIDE SEQUENCE</scope>
    <source>
        <strain evidence="3">CBS 342.82</strain>
    </source>
</reference>
<feature type="region of interest" description="Disordered" evidence="1">
    <location>
        <begin position="1"/>
        <end position="45"/>
    </location>
</feature>